<accession>A0A7M6DPE3</accession>
<dbReference type="PANTHER" id="PTHR10775">
    <property type="entry name" value="OS08G0208400 PROTEIN"/>
    <property type="match status" value="1"/>
</dbReference>
<dbReference type="PANTHER" id="PTHR10775:SF185">
    <property type="entry name" value="OS08G0208400 PROTEIN"/>
    <property type="match status" value="1"/>
</dbReference>
<evidence type="ECO:0000256" key="1">
    <source>
        <dbReference type="SAM" id="MobiDB-lite"/>
    </source>
</evidence>
<dbReference type="Pfam" id="PF02992">
    <property type="entry name" value="Transposase_21"/>
    <property type="match status" value="1"/>
</dbReference>
<proteinExistence type="predicted"/>
<evidence type="ECO:0000313" key="2">
    <source>
        <dbReference type="EnsemblMetazoa" id="CLYHEMP020079.1"/>
    </source>
</evidence>
<name>A0A7M6DPE3_9CNID</name>
<evidence type="ECO:0000313" key="3">
    <source>
        <dbReference type="Proteomes" id="UP000594262"/>
    </source>
</evidence>
<dbReference type="OrthoDB" id="1729146at2759"/>
<feature type="compositionally biased region" description="Low complexity" evidence="1">
    <location>
        <begin position="22"/>
        <end position="31"/>
    </location>
</feature>
<dbReference type="InterPro" id="IPR004242">
    <property type="entry name" value="Transposase_21"/>
</dbReference>
<protein>
    <submittedName>
        <fullName evidence="2">Uncharacterized protein</fullName>
    </submittedName>
</protein>
<feature type="region of interest" description="Disordered" evidence="1">
    <location>
        <begin position="1"/>
        <end position="38"/>
    </location>
</feature>
<reference evidence="2" key="1">
    <citation type="submission" date="2021-01" db="UniProtKB">
        <authorList>
            <consortium name="EnsemblMetazoa"/>
        </authorList>
    </citation>
    <scope>IDENTIFICATION</scope>
</reference>
<organism evidence="2 3">
    <name type="scientific">Clytia hemisphaerica</name>
    <dbReference type="NCBI Taxonomy" id="252671"/>
    <lineage>
        <taxon>Eukaryota</taxon>
        <taxon>Metazoa</taxon>
        <taxon>Cnidaria</taxon>
        <taxon>Hydrozoa</taxon>
        <taxon>Hydroidolina</taxon>
        <taxon>Leptothecata</taxon>
        <taxon>Obeliida</taxon>
        <taxon>Clytiidae</taxon>
        <taxon>Clytia</taxon>
    </lineage>
</organism>
<sequence length="316" mass="36535">MDIDETLLNSPDLRDDDELSSDDSLPSEISDQSLSDEDVPVSDDLHHIFEMLNLDCEYEDWLEETYKDGFLTYDEPSCIFLPVEDSVLKQPVYPGADFTLMDVLANELMWFASTPSLSKNALQKQLKLKAKTYPKGNTYPDTLHKAFALVGPYMIPLRRIELCVNDCVAFERQYISLKSCPACGQSRYSSNNSARRVFFYMSMKDRIRRLFANYETSKLLQSHAEVKLQNVIHDVHETKRWVPNTENPRKVNLILNTDGVNPYSIRCNYSMWPVILAIENLPRAVRFDRSNLLLGGIIPAWMTGKKRRISIYIHRY</sequence>
<dbReference type="EnsemblMetazoa" id="CLYHEMT020079.1">
    <property type="protein sequence ID" value="CLYHEMP020079.1"/>
    <property type="gene ID" value="CLYHEMG020079"/>
</dbReference>
<dbReference type="AlphaFoldDB" id="A0A7M6DPE3"/>
<keyword evidence="3" id="KW-1185">Reference proteome</keyword>
<dbReference type="Proteomes" id="UP000594262">
    <property type="component" value="Unplaced"/>
</dbReference>